<accession>A0A5J4L1D9</accession>
<proteinExistence type="predicted"/>
<dbReference type="AlphaFoldDB" id="A0A5J4L1D9"/>
<organism evidence="1">
    <name type="scientific">hot springs metagenome</name>
    <dbReference type="NCBI Taxonomy" id="433727"/>
    <lineage>
        <taxon>unclassified sequences</taxon>
        <taxon>metagenomes</taxon>
        <taxon>ecological metagenomes</taxon>
    </lineage>
</organism>
<dbReference type="EMBL" id="BLAB01000001">
    <property type="protein sequence ID" value="GER92640.1"/>
    <property type="molecule type" value="Genomic_DNA"/>
</dbReference>
<gene>
    <name evidence="1" type="ORF">A45J_0358</name>
</gene>
<name>A0A5J4L1D9_9ZZZZ</name>
<evidence type="ECO:0000313" key="1">
    <source>
        <dbReference type="EMBL" id="GER92640.1"/>
    </source>
</evidence>
<reference evidence="1" key="1">
    <citation type="submission" date="2019-10" db="EMBL/GenBank/DDBJ databases">
        <title>Metagenomic sequencing of thiosulfate-disproportionating enrichment culture.</title>
        <authorList>
            <person name="Umezawa K."/>
            <person name="Kojima H."/>
            <person name="Fukui M."/>
        </authorList>
    </citation>
    <scope>NUCLEOTIDE SEQUENCE</scope>
    <source>
        <strain evidence="1">45J</strain>
    </source>
</reference>
<protein>
    <submittedName>
        <fullName evidence="1">Uncharacterized protein</fullName>
    </submittedName>
</protein>
<comment type="caution">
    <text evidence="1">The sequence shown here is derived from an EMBL/GenBank/DDBJ whole genome shotgun (WGS) entry which is preliminary data.</text>
</comment>
<sequence>MKLFQIVVLSRLLAYLNLTATESLNTLNKNKAGNWEWKIGNRE</sequence>